<dbReference type="Gene3D" id="3.90.1300.10">
    <property type="entry name" value="Amidase signature (AS) domain"/>
    <property type="match status" value="1"/>
</dbReference>
<reference evidence="9" key="1">
    <citation type="journal article" date="2014" name="Proc. Natl. Acad. Sci. U.S.A.">
        <title>Extensive sampling of basidiomycete genomes demonstrates inadequacy of the white-rot/brown-rot paradigm for wood decay fungi.</title>
        <authorList>
            <person name="Riley R."/>
            <person name="Salamov A.A."/>
            <person name="Brown D.W."/>
            <person name="Nagy L.G."/>
            <person name="Floudas D."/>
            <person name="Held B.W."/>
            <person name="Levasseur A."/>
            <person name="Lombard V."/>
            <person name="Morin E."/>
            <person name="Otillar R."/>
            <person name="Lindquist E.A."/>
            <person name="Sun H."/>
            <person name="LaButti K.M."/>
            <person name="Schmutz J."/>
            <person name="Jabbour D."/>
            <person name="Luo H."/>
            <person name="Baker S.E."/>
            <person name="Pisabarro A.G."/>
            <person name="Walton J.D."/>
            <person name="Blanchette R.A."/>
            <person name="Henrissat B."/>
            <person name="Martin F."/>
            <person name="Cullen D."/>
            <person name="Hibbett D.S."/>
            <person name="Grigoriev I.V."/>
        </authorList>
    </citation>
    <scope>NUCLEOTIDE SEQUENCE [LARGE SCALE GENOMIC DNA]</scope>
    <source>
        <strain evidence="9">MUCL 33604</strain>
    </source>
</reference>
<protein>
    <recommendedName>
        <fullName evidence="3">amidase</fullName>
        <ecNumber evidence="3">3.5.1.4</ecNumber>
    </recommendedName>
</protein>
<evidence type="ECO:0000313" key="8">
    <source>
        <dbReference type="EMBL" id="KDQ60289.1"/>
    </source>
</evidence>
<dbReference type="PANTHER" id="PTHR46072:SF10">
    <property type="entry name" value="ACETAMIDASE"/>
    <property type="match status" value="1"/>
</dbReference>
<evidence type="ECO:0000256" key="2">
    <source>
        <dbReference type="ARBA" id="ARBA00009199"/>
    </source>
</evidence>
<comment type="similarity">
    <text evidence="2">Belongs to the amidase family.</text>
</comment>
<feature type="domain" description="Amidase" evidence="7">
    <location>
        <begin position="62"/>
        <end position="526"/>
    </location>
</feature>
<accession>A0A067PZY2</accession>
<feature type="active site" description="Charge relay system" evidence="5">
    <location>
        <position position="185"/>
    </location>
</feature>
<dbReference type="OrthoDB" id="6428749at2759"/>
<dbReference type="SUPFAM" id="SSF75304">
    <property type="entry name" value="Amidase signature (AS) enzymes"/>
    <property type="match status" value="1"/>
</dbReference>
<dbReference type="FunFam" id="3.90.1300.10:FF:000003">
    <property type="entry name" value="Amidase signature enzyme"/>
    <property type="match status" value="1"/>
</dbReference>
<dbReference type="InterPro" id="IPR036928">
    <property type="entry name" value="AS_sf"/>
</dbReference>
<keyword evidence="9" id="KW-1185">Reference proteome</keyword>
<proteinExistence type="inferred from homology"/>
<evidence type="ECO:0000313" key="9">
    <source>
        <dbReference type="Proteomes" id="UP000027265"/>
    </source>
</evidence>
<dbReference type="HOGENOM" id="CLU_009600_9_3_1"/>
<feature type="active site" description="Charge relay system" evidence="5">
    <location>
        <position position="110"/>
    </location>
</feature>
<dbReference type="Pfam" id="PF01425">
    <property type="entry name" value="Amidase"/>
    <property type="match status" value="1"/>
</dbReference>
<comment type="catalytic activity">
    <reaction evidence="1">
        <text>a monocarboxylic acid amide + H2O = a monocarboxylate + NH4(+)</text>
        <dbReference type="Rhea" id="RHEA:12020"/>
        <dbReference type="ChEBI" id="CHEBI:15377"/>
        <dbReference type="ChEBI" id="CHEBI:28938"/>
        <dbReference type="ChEBI" id="CHEBI:35757"/>
        <dbReference type="ChEBI" id="CHEBI:83628"/>
        <dbReference type="EC" id="3.5.1.4"/>
    </reaction>
</comment>
<keyword evidence="4" id="KW-0378">Hydrolase</keyword>
<evidence type="ECO:0000256" key="4">
    <source>
        <dbReference type="ARBA" id="ARBA00022801"/>
    </source>
</evidence>
<feature type="binding site" evidence="6">
    <location>
        <position position="159"/>
    </location>
    <ligand>
        <name>substrate</name>
    </ligand>
</feature>
<dbReference type="PANTHER" id="PTHR46072">
    <property type="entry name" value="AMIDASE-RELATED-RELATED"/>
    <property type="match status" value="1"/>
</dbReference>
<evidence type="ECO:0000256" key="6">
    <source>
        <dbReference type="PIRSR" id="PIRSR001221-2"/>
    </source>
</evidence>
<dbReference type="GO" id="GO:0004040">
    <property type="term" value="F:amidase activity"/>
    <property type="evidence" value="ECO:0007669"/>
    <property type="project" value="UniProtKB-EC"/>
</dbReference>
<evidence type="ECO:0000256" key="5">
    <source>
        <dbReference type="PIRSR" id="PIRSR001221-1"/>
    </source>
</evidence>
<feature type="active site" description="Acyl-ester intermediate" evidence="5">
    <location>
        <position position="209"/>
    </location>
</feature>
<name>A0A067PZY2_9AGAM</name>
<dbReference type="InParanoid" id="A0A067PZY2"/>
<dbReference type="PIRSF" id="PIRSF001221">
    <property type="entry name" value="Amidase_fungi"/>
    <property type="match status" value="1"/>
</dbReference>
<sequence>MLLSYLTYRNACFSKQKERKDRIQALPDPFHYSVTPYDAKILNQPVAETVSAVQQGNLSPSDVLLAYGKKALKAHEETNCLTEVMISKAQVWAEECNKQGPLAGIPVSLKDTVCVAGFDTSLGYATWVGKPSMNDSAIVRLLKDAGAVPFVKTNNPITLLSYECANDVFGRTANPHNSKFSPGGSTGGEAALLAYGGSRIGIGTDVAGSVRVPSHYSGVYTIKASSGRFVRSGNLTSSPGQEGVLVSYSPMARTLEDLETVWKAVMSMNPWEYDHSCLPIPWRDVNLANKTLKWGIIWDDGVINPSPACRRALSDVVSILQQYGHEVVTLDPPSPYEGFKIGSQLVADSCKRILTGESNDVGVLQGLRMLTLPRWLKWLYVLYLRHIRRDETYAGLVENFSQKTAEEYFALVTQREEYRGKWFEMWQTTGVDFVLTVPNALPAVPHGGMKEGFTNCLYAFLYNVLDYSAGVMPITRVDRHQDALKLPFKARNAIESGAYKLYDAEAMHGLPVGIQVVGRRLEEEKVMEGMKIIEALLGKSGKAYKLLEK</sequence>
<dbReference type="STRING" id="933084.A0A067PZY2"/>
<dbReference type="InterPro" id="IPR023631">
    <property type="entry name" value="Amidase_dom"/>
</dbReference>
<evidence type="ECO:0000256" key="1">
    <source>
        <dbReference type="ARBA" id="ARBA00001311"/>
    </source>
</evidence>
<feature type="binding site" evidence="6">
    <location>
        <begin position="206"/>
        <end position="209"/>
    </location>
    <ligand>
        <name>substrate</name>
    </ligand>
</feature>
<evidence type="ECO:0000259" key="7">
    <source>
        <dbReference type="Pfam" id="PF01425"/>
    </source>
</evidence>
<feature type="binding site" evidence="6">
    <location>
        <position position="185"/>
    </location>
    <ligand>
        <name>substrate</name>
    </ligand>
</feature>
<gene>
    <name evidence="8" type="ORF">JAAARDRAFT_67857</name>
</gene>
<evidence type="ECO:0000256" key="3">
    <source>
        <dbReference type="ARBA" id="ARBA00012922"/>
    </source>
</evidence>
<dbReference type="EMBL" id="KL197714">
    <property type="protein sequence ID" value="KDQ60289.1"/>
    <property type="molecule type" value="Genomic_DNA"/>
</dbReference>
<organism evidence="8 9">
    <name type="scientific">Jaapia argillacea MUCL 33604</name>
    <dbReference type="NCBI Taxonomy" id="933084"/>
    <lineage>
        <taxon>Eukaryota</taxon>
        <taxon>Fungi</taxon>
        <taxon>Dikarya</taxon>
        <taxon>Basidiomycota</taxon>
        <taxon>Agaricomycotina</taxon>
        <taxon>Agaricomycetes</taxon>
        <taxon>Agaricomycetidae</taxon>
        <taxon>Jaapiales</taxon>
        <taxon>Jaapiaceae</taxon>
        <taxon>Jaapia</taxon>
    </lineage>
</organism>
<dbReference type="Proteomes" id="UP000027265">
    <property type="component" value="Unassembled WGS sequence"/>
</dbReference>
<dbReference type="EC" id="3.5.1.4" evidence="3"/>
<dbReference type="AlphaFoldDB" id="A0A067PZY2"/>